<evidence type="ECO:0000256" key="7">
    <source>
        <dbReference type="SAM" id="MobiDB-lite"/>
    </source>
</evidence>
<evidence type="ECO:0000313" key="9">
    <source>
        <dbReference type="EMBL" id="CAG4977518.1"/>
    </source>
</evidence>
<dbReference type="InterPro" id="IPR032831">
    <property type="entry name" value="LptM_cons"/>
</dbReference>
<organism evidence="9 10">
    <name type="scientific">Novilysobacter luteus</name>
    <dbReference type="NCBI Taxonomy" id="2822368"/>
    <lineage>
        <taxon>Bacteria</taxon>
        <taxon>Pseudomonadati</taxon>
        <taxon>Pseudomonadota</taxon>
        <taxon>Gammaproteobacteria</taxon>
        <taxon>Lysobacterales</taxon>
        <taxon>Lysobacteraceae</taxon>
        <taxon>Novilysobacter</taxon>
    </lineage>
</organism>
<dbReference type="RefSeq" id="WP_215218914.1">
    <property type="nucleotide sequence ID" value="NZ_OU015430.1"/>
</dbReference>
<evidence type="ECO:0000256" key="8">
    <source>
        <dbReference type="SAM" id="SignalP"/>
    </source>
</evidence>
<evidence type="ECO:0000313" key="10">
    <source>
        <dbReference type="Proteomes" id="UP000680116"/>
    </source>
</evidence>
<proteinExistence type="predicted"/>
<evidence type="ECO:0000256" key="6">
    <source>
        <dbReference type="ARBA" id="ARBA00023288"/>
    </source>
</evidence>
<dbReference type="EMBL" id="OU015430">
    <property type="protein sequence ID" value="CAG4977518.1"/>
    <property type="molecule type" value="Genomic_DNA"/>
</dbReference>
<accession>A0ABM8UIA5</accession>
<keyword evidence="3" id="KW-0472">Membrane</keyword>
<dbReference type="NCBIfam" id="NF047847">
    <property type="entry name" value="SS_mature_LptM"/>
    <property type="match status" value="1"/>
</dbReference>
<dbReference type="Proteomes" id="UP000680116">
    <property type="component" value="Chromosome"/>
</dbReference>
<name>A0ABM8UIA5_9GAMM</name>
<evidence type="ECO:0000256" key="3">
    <source>
        <dbReference type="ARBA" id="ARBA00023136"/>
    </source>
</evidence>
<evidence type="ECO:0000256" key="5">
    <source>
        <dbReference type="ARBA" id="ARBA00023237"/>
    </source>
</evidence>
<gene>
    <name evidence="9" type="ORF">LYB30171_02423</name>
</gene>
<keyword evidence="5" id="KW-0998">Cell outer membrane</keyword>
<evidence type="ECO:0000256" key="2">
    <source>
        <dbReference type="ARBA" id="ARBA00022729"/>
    </source>
</evidence>
<feature type="signal peptide" evidence="8">
    <location>
        <begin position="1"/>
        <end position="17"/>
    </location>
</feature>
<evidence type="ECO:0000256" key="1">
    <source>
        <dbReference type="ARBA" id="ARBA00004459"/>
    </source>
</evidence>
<feature type="compositionally biased region" description="Low complexity" evidence="7">
    <location>
        <begin position="60"/>
        <end position="78"/>
    </location>
</feature>
<keyword evidence="10" id="KW-1185">Reference proteome</keyword>
<reference evidence="9 10" key="1">
    <citation type="submission" date="2021-04" db="EMBL/GenBank/DDBJ databases">
        <authorList>
            <person name="Rodrigo-Torres L."/>
            <person name="Arahal R. D."/>
            <person name="Lucena T."/>
        </authorList>
    </citation>
    <scope>NUCLEOTIDE SEQUENCE [LARGE SCALE GENOMIC DNA]</scope>
    <source>
        <strain evidence="9 10">CECT 30171</strain>
    </source>
</reference>
<feature type="chain" id="PRO_5045159090" description="Sugar transporter" evidence="8">
    <location>
        <begin position="18"/>
        <end position="87"/>
    </location>
</feature>
<protein>
    <recommendedName>
        <fullName evidence="11">Sugar transporter</fullName>
    </recommendedName>
</protein>
<dbReference type="Pfam" id="PF13627">
    <property type="entry name" value="LptM_cons"/>
    <property type="match status" value="1"/>
</dbReference>
<evidence type="ECO:0008006" key="11">
    <source>
        <dbReference type="Google" id="ProtNLM"/>
    </source>
</evidence>
<comment type="subcellular location">
    <subcellularLocation>
        <location evidence="1">Cell outer membrane</location>
        <topology evidence="1">Lipid-anchor</topology>
    </subcellularLocation>
</comment>
<feature type="region of interest" description="Disordered" evidence="7">
    <location>
        <begin position="21"/>
        <end position="87"/>
    </location>
</feature>
<evidence type="ECO:0000256" key="4">
    <source>
        <dbReference type="ARBA" id="ARBA00023139"/>
    </source>
</evidence>
<keyword evidence="2 8" id="KW-0732">Signal</keyword>
<dbReference type="PROSITE" id="PS51257">
    <property type="entry name" value="PROKAR_LIPOPROTEIN"/>
    <property type="match status" value="1"/>
</dbReference>
<keyword evidence="6" id="KW-0449">Lipoprotein</keyword>
<keyword evidence="4" id="KW-0564">Palmitate</keyword>
<sequence>MNARHALLLIALPLALAGCGNKGPLVMPGPAEEEAPVTPADTVPVETDVPDTMPAEEPAVDPALDPIPIDPATVPAADGGDDADGNG</sequence>